<dbReference type="AlphaFoldDB" id="A0AAW1UK10"/>
<evidence type="ECO:0000313" key="3">
    <source>
        <dbReference type="Proteomes" id="UP001431783"/>
    </source>
</evidence>
<dbReference type="EMBL" id="JARQZJ010000064">
    <property type="protein sequence ID" value="KAK9880400.1"/>
    <property type="molecule type" value="Genomic_DNA"/>
</dbReference>
<dbReference type="Proteomes" id="UP001431783">
    <property type="component" value="Unassembled WGS sequence"/>
</dbReference>
<evidence type="ECO:0000256" key="1">
    <source>
        <dbReference type="SAM" id="MobiDB-lite"/>
    </source>
</evidence>
<reference evidence="2 3" key="1">
    <citation type="submission" date="2023-03" db="EMBL/GenBank/DDBJ databases">
        <title>Genome insight into feeding habits of ladybird beetles.</title>
        <authorList>
            <person name="Li H.-S."/>
            <person name="Huang Y.-H."/>
            <person name="Pang H."/>
        </authorList>
    </citation>
    <scope>NUCLEOTIDE SEQUENCE [LARGE SCALE GENOMIC DNA]</scope>
    <source>
        <strain evidence="2">SYSU_2023b</strain>
        <tissue evidence="2">Whole body</tissue>
    </source>
</reference>
<keyword evidence="3" id="KW-1185">Reference proteome</keyword>
<gene>
    <name evidence="2" type="ORF">WA026_010279</name>
</gene>
<evidence type="ECO:0000313" key="2">
    <source>
        <dbReference type="EMBL" id="KAK9880400.1"/>
    </source>
</evidence>
<feature type="region of interest" description="Disordered" evidence="1">
    <location>
        <begin position="1"/>
        <end position="21"/>
    </location>
</feature>
<comment type="caution">
    <text evidence="2">The sequence shown here is derived from an EMBL/GenBank/DDBJ whole genome shotgun (WGS) entry which is preliminary data.</text>
</comment>
<sequence>MSSSSEDSERDEIIQYEESDNASDFEDQIVNKDKSDSMELQGLGKGVLVKYSTKKSVEHFIGQIIDLNINDYFVKFTKFLNGKFFWPEKEDSDIER</sequence>
<proteinExistence type="predicted"/>
<protein>
    <submittedName>
        <fullName evidence="2">Uncharacterized protein</fullName>
    </submittedName>
</protein>
<name>A0AAW1UK10_9CUCU</name>
<organism evidence="2 3">
    <name type="scientific">Henosepilachna vigintioctopunctata</name>
    <dbReference type="NCBI Taxonomy" id="420089"/>
    <lineage>
        <taxon>Eukaryota</taxon>
        <taxon>Metazoa</taxon>
        <taxon>Ecdysozoa</taxon>
        <taxon>Arthropoda</taxon>
        <taxon>Hexapoda</taxon>
        <taxon>Insecta</taxon>
        <taxon>Pterygota</taxon>
        <taxon>Neoptera</taxon>
        <taxon>Endopterygota</taxon>
        <taxon>Coleoptera</taxon>
        <taxon>Polyphaga</taxon>
        <taxon>Cucujiformia</taxon>
        <taxon>Coccinelloidea</taxon>
        <taxon>Coccinellidae</taxon>
        <taxon>Epilachninae</taxon>
        <taxon>Epilachnini</taxon>
        <taxon>Henosepilachna</taxon>
    </lineage>
</organism>
<accession>A0AAW1UK10</accession>